<organism evidence="3 4">
    <name type="scientific">Lautropia dentalis</name>
    <dbReference type="NCBI Taxonomy" id="2490857"/>
    <lineage>
        <taxon>Bacteria</taxon>
        <taxon>Pseudomonadati</taxon>
        <taxon>Pseudomonadota</taxon>
        <taxon>Betaproteobacteria</taxon>
        <taxon>Burkholderiales</taxon>
        <taxon>Burkholderiaceae</taxon>
        <taxon>Lautropia</taxon>
    </lineage>
</organism>
<dbReference type="SFLD" id="SFLDS00019">
    <property type="entry name" value="Glutathione_Transferase_(cytos"/>
    <property type="match status" value="1"/>
</dbReference>
<feature type="domain" description="GST C-terminal" evidence="2">
    <location>
        <begin position="175"/>
        <end position="297"/>
    </location>
</feature>
<comment type="caution">
    <text evidence="3">The sequence shown here is derived from an EMBL/GenBank/DDBJ whole genome shotgun (WGS) entry which is preliminary data.</text>
</comment>
<dbReference type="InterPro" id="IPR004045">
    <property type="entry name" value="Glutathione_S-Trfase_N"/>
</dbReference>
<dbReference type="PANTHER" id="PTHR44051">
    <property type="entry name" value="GLUTATHIONE S-TRANSFERASE-RELATED"/>
    <property type="match status" value="1"/>
</dbReference>
<dbReference type="OrthoDB" id="3828095at2"/>
<dbReference type="SUPFAM" id="SSF47616">
    <property type="entry name" value="GST C-terminal domain-like"/>
    <property type="match status" value="1"/>
</dbReference>
<keyword evidence="4" id="KW-1185">Reference proteome</keyword>
<dbReference type="Pfam" id="PF00043">
    <property type="entry name" value="GST_C"/>
    <property type="match status" value="1"/>
</dbReference>
<keyword evidence="3" id="KW-0808">Transferase</keyword>
<dbReference type="Gene3D" id="3.40.30.10">
    <property type="entry name" value="Glutaredoxin"/>
    <property type="match status" value="1"/>
</dbReference>
<dbReference type="InterPro" id="IPR010987">
    <property type="entry name" value="Glutathione-S-Trfase_C-like"/>
</dbReference>
<dbReference type="Gene3D" id="1.20.1050.10">
    <property type="match status" value="1"/>
</dbReference>
<gene>
    <name evidence="3" type="ORF">EHV23_14780</name>
</gene>
<dbReference type="SFLD" id="SFLDG00358">
    <property type="entry name" value="Main_(cytGST)"/>
    <property type="match status" value="1"/>
</dbReference>
<dbReference type="AlphaFoldDB" id="A0A3R8LN67"/>
<dbReference type="InterPro" id="IPR036282">
    <property type="entry name" value="Glutathione-S-Trfase_C_sf"/>
</dbReference>
<name>A0A3R8LN67_9BURK</name>
<dbReference type="InterPro" id="IPR036249">
    <property type="entry name" value="Thioredoxin-like_sf"/>
</dbReference>
<feature type="domain" description="GST N-terminal" evidence="1">
    <location>
        <begin position="81"/>
        <end position="169"/>
    </location>
</feature>
<accession>A0A3R8LN67</accession>
<dbReference type="SUPFAM" id="SSF52833">
    <property type="entry name" value="Thioredoxin-like"/>
    <property type="match status" value="1"/>
</dbReference>
<dbReference type="PANTHER" id="PTHR44051:SF21">
    <property type="entry name" value="GLUTATHIONE S-TRANSFERASE FAMILY PROTEIN"/>
    <property type="match status" value="1"/>
</dbReference>
<proteinExistence type="predicted"/>
<protein>
    <submittedName>
        <fullName evidence="3">Glutathione S-transferase family protein</fullName>
    </submittedName>
</protein>
<sequence>MNSQSGCSPHAHGKRVNGDFVRRGAHLFAPCTRKTVAHDPACSLRRHSLRPDTLLTETVSGAAYSSPHPVSRNHHRSAAMSAPYTFYTNPQSRGKWIRWVLEECGATYDVVPVAYADPQVPAGTLTTRSAEFLAINPMGKLPALKAGDTVLTETLAIGVWLAEQFPEKHLTPAAGSPERGEFYRWMCFSLHLEYAIFDRVAEVPSSEARRKGIGYGDFDTAFNTLRAHLKDREYMVGNQLTILDLYYAMLLARFTKFQPVLPADDPVLVPYMERFMALPSFARAMQLDEVLAQQMGA</sequence>
<dbReference type="CDD" id="cd03046">
    <property type="entry name" value="GST_N_GTT1_like"/>
    <property type="match status" value="1"/>
</dbReference>
<dbReference type="Pfam" id="PF13409">
    <property type="entry name" value="GST_N_2"/>
    <property type="match status" value="1"/>
</dbReference>
<reference evidence="3 4" key="1">
    <citation type="submission" date="2018-11" db="EMBL/GenBank/DDBJ databases">
        <title>Genome sequencing of Lautropia sp. KCOM 2505 (= ChDC F240).</title>
        <authorList>
            <person name="Kook J.-K."/>
            <person name="Park S.-N."/>
            <person name="Lim Y.K."/>
        </authorList>
    </citation>
    <scope>NUCLEOTIDE SEQUENCE [LARGE SCALE GENOMIC DNA]</scope>
    <source>
        <strain evidence="3 4">KCOM 2505</strain>
    </source>
</reference>
<dbReference type="SFLD" id="SFLDG01150">
    <property type="entry name" value="Main.1:_Beta-like"/>
    <property type="match status" value="1"/>
</dbReference>
<dbReference type="PROSITE" id="PS50405">
    <property type="entry name" value="GST_CTER"/>
    <property type="match status" value="1"/>
</dbReference>
<dbReference type="PROSITE" id="PS50404">
    <property type="entry name" value="GST_NTER"/>
    <property type="match status" value="1"/>
</dbReference>
<dbReference type="Proteomes" id="UP000270261">
    <property type="component" value="Unassembled WGS sequence"/>
</dbReference>
<dbReference type="InterPro" id="IPR040079">
    <property type="entry name" value="Glutathione_S-Trfase"/>
</dbReference>
<dbReference type="GO" id="GO:0016740">
    <property type="term" value="F:transferase activity"/>
    <property type="evidence" value="ECO:0007669"/>
    <property type="project" value="UniProtKB-KW"/>
</dbReference>
<evidence type="ECO:0000259" key="1">
    <source>
        <dbReference type="PROSITE" id="PS50404"/>
    </source>
</evidence>
<dbReference type="InterPro" id="IPR004046">
    <property type="entry name" value="GST_C"/>
</dbReference>
<evidence type="ECO:0000313" key="4">
    <source>
        <dbReference type="Proteomes" id="UP000270261"/>
    </source>
</evidence>
<dbReference type="EMBL" id="RRUE01000002">
    <property type="protein sequence ID" value="RRN44543.1"/>
    <property type="molecule type" value="Genomic_DNA"/>
</dbReference>
<evidence type="ECO:0000259" key="2">
    <source>
        <dbReference type="PROSITE" id="PS50405"/>
    </source>
</evidence>
<evidence type="ECO:0000313" key="3">
    <source>
        <dbReference type="EMBL" id="RRN44543.1"/>
    </source>
</evidence>